<dbReference type="InterPro" id="IPR041168">
    <property type="entry name" value="LodA_N"/>
</dbReference>
<name>A0A9N9BKX2_9GLOM</name>
<dbReference type="OrthoDB" id="2411172at2759"/>
<dbReference type="Pfam" id="PF17990">
    <property type="entry name" value="LodA_N"/>
    <property type="match status" value="1"/>
</dbReference>
<sequence>MDYANNDYWYDDTSDGSIDAKVELKITNKPKELKNREGKSWVVVAPPKYAPGIPNLVPLYQVIWETQHINRNNPGKYYAKVKTEYYRDIRPIFDAIHKNSWVNKIAFTGHGVGKHAESCSKEQMSLRKGVFSRVRVPKKLASAMGHSGQAYSYFMPPLSGNDGDVEPSSPDTFLTSLKTMAEGNFYLDESNKLIEYKYEFKPDDQSRYPKYKKISEEDNEDNEEFKEFEEIITSPYEQIEHLKKSALEWTVPKKEIDKLIKLKDFKEWTCRFRTNEDDDPKWGNMDMVKTWNSYSDWDLYDLNVFSESGNMIGNKLRYLIHHVVVEEMLNASLVTNLCVAVEHKPIFYSQESIPFYSNPLSHVRKGKIMVNLLKADLNNIFTFVNIERPDDKPNIN</sequence>
<organism evidence="3 4">
    <name type="scientific">Diversispora eburnea</name>
    <dbReference type="NCBI Taxonomy" id="1213867"/>
    <lineage>
        <taxon>Eukaryota</taxon>
        <taxon>Fungi</taxon>
        <taxon>Fungi incertae sedis</taxon>
        <taxon>Mucoromycota</taxon>
        <taxon>Glomeromycotina</taxon>
        <taxon>Glomeromycetes</taxon>
        <taxon>Diversisporales</taxon>
        <taxon>Diversisporaceae</taxon>
        <taxon>Diversispora</taxon>
    </lineage>
</organism>
<comment type="caution">
    <text evidence="3">The sequence shown here is derived from an EMBL/GenBank/DDBJ whole genome shotgun (WGS) entry which is preliminary data.</text>
</comment>
<evidence type="ECO:0000313" key="3">
    <source>
        <dbReference type="EMBL" id="CAG8569968.1"/>
    </source>
</evidence>
<dbReference type="AlphaFoldDB" id="A0A9N9BKX2"/>
<proteinExistence type="predicted"/>
<gene>
    <name evidence="3" type="ORF">DEBURN_LOCUS8030</name>
</gene>
<evidence type="ECO:0000259" key="1">
    <source>
        <dbReference type="Pfam" id="PF12902"/>
    </source>
</evidence>
<feature type="domain" description="Iminophenyl-pyruvate dimer synthase" evidence="1">
    <location>
        <begin position="315"/>
        <end position="390"/>
    </location>
</feature>
<feature type="domain" description="L-Lysine epsilon oxidase N-terminal" evidence="2">
    <location>
        <begin position="2"/>
        <end position="44"/>
    </location>
</feature>
<protein>
    <submittedName>
        <fullName evidence="3">3192_t:CDS:1</fullName>
    </submittedName>
</protein>
<dbReference type="InterPro" id="IPR012347">
    <property type="entry name" value="Ferritin-like"/>
</dbReference>
<reference evidence="3" key="1">
    <citation type="submission" date="2021-06" db="EMBL/GenBank/DDBJ databases">
        <authorList>
            <person name="Kallberg Y."/>
            <person name="Tangrot J."/>
            <person name="Rosling A."/>
        </authorList>
    </citation>
    <scope>NUCLEOTIDE SEQUENCE</scope>
    <source>
        <strain evidence="3">AZ414A</strain>
    </source>
</reference>
<dbReference type="Pfam" id="PF12902">
    <property type="entry name" value="Ferritin-like"/>
    <property type="match status" value="1"/>
</dbReference>
<accession>A0A9N9BKX2</accession>
<dbReference type="InterPro" id="IPR026820">
    <property type="entry name" value="VioB/RebD_dom"/>
</dbReference>
<dbReference type="Gene3D" id="1.20.1260.10">
    <property type="match status" value="1"/>
</dbReference>
<evidence type="ECO:0000313" key="4">
    <source>
        <dbReference type="Proteomes" id="UP000789706"/>
    </source>
</evidence>
<evidence type="ECO:0000259" key="2">
    <source>
        <dbReference type="Pfam" id="PF17990"/>
    </source>
</evidence>
<dbReference type="EMBL" id="CAJVPK010001086">
    <property type="protein sequence ID" value="CAG8569968.1"/>
    <property type="molecule type" value="Genomic_DNA"/>
</dbReference>
<dbReference type="Proteomes" id="UP000789706">
    <property type="component" value="Unassembled WGS sequence"/>
</dbReference>
<keyword evidence="4" id="KW-1185">Reference proteome</keyword>